<feature type="transmembrane region" description="Helical" evidence="2">
    <location>
        <begin position="97"/>
        <end position="117"/>
    </location>
</feature>
<dbReference type="Gene3D" id="2.60.40.650">
    <property type="match status" value="1"/>
</dbReference>
<proteinExistence type="predicted"/>
<keyword evidence="2" id="KW-1133">Transmembrane helix</keyword>
<name>A0ABP5BHU3_9ACTN</name>
<dbReference type="Proteomes" id="UP001500571">
    <property type="component" value="Unassembled WGS sequence"/>
</dbReference>
<reference evidence="5" key="1">
    <citation type="journal article" date="2019" name="Int. J. Syst. Evol. Microbiol.">
        <title>The Global Catalogue of Microorganisms (GCM) 10K type strain sequencing project: providing services to taxonomists for standard genome sequencing and annotation.</title>
        <authorList>
            <consortium name="The Broad Institute Genomics Platform"/>
            <consortium name="The Broad Institute Genome Sequencing Center for Infectious Disease"/>
            <person name="Wu L."/>
            <person name="Ma J."/>
        </authorList>
    </citation>
    <scope>NUCLEOTIDE SEQUENCE [LARGE SCALE GENOMIC DNA]</scope>
    <source>
        <strain evidence="5">JCM 15309</strain>
    </source>
</reference>
<keyword evidence="5" id="KW-1185">Reference proteome</keyword>
<keyword evidence="2" id="KW-0472">Membrane</keyword>
<feature type="domain" description="Oxidoreductase molybdopterin-binding" evidence="3">
    <location>
        <begin position="234"/>
        <end position="385"/>
    </location>
</feature>
<organism evidence="4 5">
    <name type="scientific">Nocardioides panacihumi</name>
    <dbReference type="NCBI Taxonomy" id="400774"/>
    <lineage>
        <taxon>Bacteria</taxon>
        <taxon>Bacillati</taxon>
        <taxon>Actinomycetota</taxon>
        <taxon>Actinomycetes</taxon>
        <taxon>Propionibacteriales</taxon>
        <taxon>Nocardioidaceae</taxon>
        <taxon>Nocardioides</taxon>
    </lineage>
</organism>
<feature type="compositionally biased region" description="Polar residues" evidence="1">
    <location>
        <begin position="477"/>
        <end position="486"/>
    </location>
</feature>
<dbReference type="Gene3D" id="3.90.420.10">
    <property type="entry name" value="Oxidoreductase, molybdopterin-binding domain"/>
    <property type="match status" value="1"/>
</dbReference>
<evidence type="ECO:0000256" key="2">
    <source>
        <dbReference type="SAM" id="Phobius"/>
    </source>
</evidence>
<dbReference type="InterPro" id="IPR036374">
    <property type="entry name" value="OxRdtase_Mopterin-bd_sf"/>
</dbReference>
<feature type="transmembrane region" description="Helical" evidence="2">
    <location>
        <begin position="123"/>
        <end position="147"/>
    </location>
</feature>
<feature type="transmembrane region" description="Helical" evidence="2">
    <location>
        <begin position="12"/>
        <end position="33"/>
    </location>
</feature>
<dbReference type="PANTHER" id="PTHR19372:SF7">
    <property type="entry name" value="SULFITE OXIDASE, MITOCHONDRIAL"/>
    <property type="match status" value="1"/>
</dbReference>
<feature type="transmembrane region" description="Helical" evidence="2">
    <location>
        <begin position="70"/>
        <end position="90"/>
    </location>
</feature>
<sequence length="506" mass="53706">MDDVTEQRGGWALAGALSGLAGLAVSYLVTHIVGGDEAPVAAVAEQVIRLTPGGVAERAIRTVGHADKPLLVTGVVVAVTVLSAVIGYVARRISAEPWVPAAAYAVLAALGLAAVLVQPPPRVPGVIGVVCGYGAWVLVFLLLTRPLRPPVDEASRRQFLLRTGLVAGGAVVAAYAGRVVGRRRREVEAARRMLSLTGVTQPRLDPADDLGVPHQPPWLTPVADFYRIDTAIVPPAVAPADWRLRIHGMVDHPIELTFDDLLSRQVTENWMTLNCVSNTVGGDLIGNAWWSGVRIAPLLAEAGVHPEADGVLQTSADGWTCLTPIEVLTDDRDAMLAVAQNGEPLTVEHGFPVRMVVPGLYGYVSATKWVVDLEVTRFDKAQGYWTDKGWSARGPVKLASRIDVPRGGADVGHGEVTVAGTAWQQHTGVRAVEISVDGGAWRPARLAAVPGVDTWVQWRTTVTLDGGDHQVRVRATSATGEVQTSARAEPAPDGATGWHTVKFHVS</sequence>
<keyword evidence="2" id="KW-0812">Transmembrane</keyword>
<evidence type="ECO:0000313" key="5">
    <source>
        <dbReference type="Proteomes" id="UP001500571"/>
    </source>
</evidence>
<evidence type="ECO:0000313" key="4">
    <source>
        <dbReference type="EMBL" id="GAA1945519.1"/>
    </source>
</evidence>
<protein>
    <submittedName>
        <fullName evidence="4">Molybdopterin-dependent oxidoreductase</fullName>
    </submittedName>
</protein>
<dbReference type="InterPro" id="IPR014756">
    <property type="entry name" value="Ig_E-set"/>
</dbReference>
<dbReference type="PANTHER" id="PTHR19372">
    <property type="entry name" value="SULFITE REDUCTASE"/>
    <property type="match status" value="1"/>
</dbReference>
<feature type="region of interest" description="Disordered" evidence="1">
    <location>
        <begin position="477"/>
        <end position="496"/>
    </location>
</feature>
<evidence type="ECO:0000256" key="1">
    <source>
        <dbReference type="SAM" id="MobiDB-lite"/>
    </source>
</evidence>
<gene>
    <name evidence="4" type="ORF">GCM10009798_00610</name>
</gene>
<dbReference type="SUPFAM" id="SSF81296">
    <property type="entry name" value="E set domains"/>
    <property type="match status" value="1"/>
</dbReference>
<dbReference type="EMBL" id="BAAAPB010000001">
    <property type="protein sequence ID" value="GAA1945519.1"/>
    <property type="molecule type" value="Genomic_DNA"/>
</dbReference>
<evidence type="ECO:0000259" key="3">
    <source>
        <dbReference type="Pfam" id="PF00174"/>
    </source>
</evidence>
<dbReference type="SUPFAM" id="SSF56524">
    <property type="entry name" value="Oxidoreductase molybdopterin-binding domain"/>
    <property type="match status" value="1"/>
</dbReference>
<dbReference type="InterPro" id="IPR000572">
    <property type="entry name" value="OxRdtase_Mopterin-bd_dom"/>
</dbReference>
<feature type="transmembrane region" description="Helical" evidence="2">
    <location>
        <begin position="159"/>
        <end position="177"/>
    </location>
</feature>
<dbReference type="Pfam" id="PF00174">
    <property type="entry name" value="Oxidored_molyb"/>
    <property type="match status" value="1"/>
</dbReference>
<accession>A0ABP5BHU3</accession>
<comment type="caution">
    <text evidence="4">The sequence shown here is derived from an EMBL/GenBank/DDBJ whole genome shotgun (WGS) entry which is preliminary data.</text>
</comment>